<feature type="region of interest" description="Disordered" evidence="1">
    <location>
        <begin position="1"/>
        <end position="38"/>
    </location>
</feature>
<proteinExistence type="predicted"/>
<dbReference type="PANTHER" id="PTHR48090">
    <property type="entry name" value="UNDECAPRENYL-PHOSPHATE 4-DEOXY-4-FORMAMIDO-L-ARABINOSE TRANSFERASE-RELATED"/>
    <property type="match status" value="1"/>
</dbReference>
<dbReference type="InterPro" id="IPR020596">
    <property type="entry name" value="rRNA_Ade_Mease_Trfase_CS"/>
</dbReference>
<dbReference type="PATRIC" id="fig|378806.16.peg.9526"/>
<dbReference type="Gene3D" id="3.90.550.10">
    <property type="entry name" value="Spore Coat Polysaccharide Biosynthesis Protein SpsA, Chain A"/>
    <property type="match status" value="1"/>
</dbReference>
<protein>
    <recommendedName>
        <fullName evidence="4">Methyltransferase domain-containing protein</fullName>
    </recommendedName>
</protein>
<name>Q09E58_STIAD</name>
<dbReference type="Pfam" id="PF13489">
    <property type="entry name" value="Methyltransf_23"/>
    <property type="match status" value="1"/>
</dbReference>
<comment type="caution">
    <text evidence="2">The sequence shown here is derived from an EMBL/GenBank/DDBJ whole genome shotgun (WGS) entry which is preliminary data.</text>
</comment>
<dbReference type="PANTHER" id="PTHR48090:SF7">
    <property type="entry name" value="RFBJ PROTEIN"/>
    <property type="match status" value="1"/>
</dbReference>
<evidence type="ECO:0008006" key="4">
    <source>
        <dbReference type="Google" id="ProtNLM"/>
    </source>
</evidence>
<dbReference type="AlphaFoldDB" id="Q09E58"/>
<dbReference type="GO" id="GO:0000179">
    <property type="term" value="F:rRNA (adenine-N6,N6-)-dimethyltransferase activity"/>
    <property type="evidence" value="ECO:0007669"/>
    <property type="project" value="InterPro"/>
</dbReference>
<reference evidence="2 3" key="1">
    <citation type="submission" date="2006-04" db="EMBL/GenBank/DDBJ databases">
        <authorList>
            <person name="Nierman W.C."/>
        </authorList>
    </citation>
    <scope>NUCLEOTIDE SEQUENCE [LARGE SCALE GENOMIC DNA]</scope>
    <source>
        <strain evidence="2 3">DW4/3-1</strain>
    </source>
</reference>
<organism evidence="2 3">
    <name type="scientific">Stigmatella aurantiaca (strain DW4/3-1)</name>
    <dbReference type="NCBI Taxonomy" id="378806"/>
    <lineage>
        <taxon>Bacteria</taxon>
        <taxon>Pseudomonadati</taxon>
        <taxon>Myxococcota</taxon>
        <taxon>Myxococcia</taxon>
        <taxon>Myxococcales</taxon>
        <taxon>Cystobacterineae</taxon>
        <taxon>Archangiaceae</taxon>
        <taxon>Stigmatella</taxon>
    </lineage>
</organism>
<dbReference type="InterPro" id="IPR029063">
    <property type="entry name" value="SAM-dependent_MTases_sf"/>
</dbReference>
<dbReference type="Gene3D" id="3.40.50.150">
    <property type="entry name" value="Vaccinia Virus protein VP39"/>
    <property type="match status" value="1"/>
</dbReference>
<dbReference type="CDD" id="cd02440">
    <property type="entry name" value="AdoMet_MTases"/>
    <property type="match status" value="1"/>
</dbReference>
<dbReference type="PROSITE" id="PS01131">
    <property type="entry name" value="RRNA_A_DIMETH"/>
    <property type="match status" value="1"/>
</dbReference>
<dbReference type="InterPro" id="IPR029044">
    <property type="entry name" value="Nucleotide-diphossugar_trans"/>
</dbReference>
<sequence>MAALARLTPTVWPERAPSGPEGQSYKPRSPNAWMSAGHSSGLPPLPPGMCASDAYVTAPLSVILPYTPATAPAAARFAHALAGAHEVVLAGDGAVAVTPGPRLHVLSGWVGKGAAIRAALAKVTGAVTVLQDPDEAYSLAAYEALCRPIHEDTADGVFGRRSLPGLRPELLADRALGGFTRFVTDTSLEDPLTGARAFRTEALRSVTLTSDDDAVDAELVVKLAAQLYRLAEVPLPMSAAPRRPLASHLSRLRTLVRYATVRDDADNQHEGYTSLERMDGANNYNAWLGRRFREHLGQRVLEIGAGIGTITRELEAGRELLIALEVDRFYVDRLKNLFRGKPHVRPYLSDVALADWESLQAERLDTIVLSNVLEHIPDDAAAVRRFRQILPVGGKVVILVPALPQLFGSMDEAVGHYRRYTPQALREVLEAGGFTVDTLEWMNLVGIPGWFVNSRLLRRRAMPKFQLKLYDRLAPMLAQTERHVKLPVGMSLFAVARVTEEAG</sequence>
<evidence type="ECO:0000256" key="1">
    <source>
        <dbReference type="SAM" id="MobiDB-lite"/>
    </source>
</evidence>
<dbReference type="SUPFAM" id="SSF53448">
    <property type="entry name" value="Nucleotide-diphospho-sugar transferases"/>
    <property type="match status" value="1"/>
</dbReference>
<evidence type="ECO:0000313" key="2">
    <source>
        <dbReference type="EMBL" id="EAU70098.1"/>
    </source>
</evidence>
<dbReference type="EMBL" id="AAMD01000001">
    <property type="protein sequence ID" value="EAU70098.1"/>
    <property type="molecule type" value="Genomic_DNA"/>
</dbReference>
<dbReference type="SUPFAM" id="SSF53335">
    <property type="entry name" value="S-adenosyl-L-methionine-dependent methyltransferases"/>
    <property type="match status" value="1"/>
</dbReference>
<gene>
    <name evidence="2" type="ORF">STIAU_8389</name>
</gene>
<accession>Q09E58</accession>
<dbReference type="InterPro" id="IPR050256">
    <property type="entry name" value="Glycosyltransferase_2"/>
</dbReference>
<dbReference type="Proteomes" id="UP000032702">
    <property type="component" value="Unassembled WGS sequence"/>
</dbReference>
<evidence type="ECO:0000313" key="3">
    <source>
        <dbReference type="Proteomes" id="UP000032702"/>
    </source>
</evidence>